<accession>I7C678</accession>
<organism evidence="2 3">
    <name type="scientific">Mycoplasma haematolamae (strain Purdue)</name>
    <dbReference type="NCBI Taxonomy" id="1212765"/>
    <lineage>
        <taxon>Bacteria</taxon>
        <taxon>Bacillati</taxon>
        <taxon>Mycoplasmatota</taxon>
        <taxon>Mollicutes</taxon>
        <taxon>Mycoplasmataceae</taxon>
        <taxon>Mycoplasma</taxon>
    </lineage>
</organism>
<dbReference type="PATRIC" id="fig|1212765.3.peg.462"/>
<dbReference type="STRING" id="1212765.MHLP_02060"/>
<dbReference type="HOGENOM" id="CLU_1407421_0_0_14"/>
<dbReference type="EMBL" id="CP003731">
    <property type="protein sequence ID" value="AFO51992.1"/>
    <property type="molecule type" value="Genomic_DNA"/>
</dbReference>
<evidence type="ECO:0000256" key="1">
    <source>
        <dbReference type="SAM" id="MobiDB-lite"/>
    </source>
</evidence>
<protein>
    <submittedName>
        <fullName evidence="2">Uncharacterized protein</fullName>
    </submittedName>
</protein>
<sequence length="194" mass="21370">MAGAGAVSGGSYVAVDAFRSKEAIRTTGPASQEVKTEKSLENTKDDEASERLGDSQVAEERLSSDDHYPGSSEQEAEDEAEEAELISPLKGNLLLMKAKSTFGFSEHEYKLVASCDDDLAELEGEEKVSVSFEIEGEKSKLKKYLDGFNSMLGLEDDLLKELIGELEKKKEEFQKIFKGNIYDSLREEIGKLAQ</sequence>
<dbReference type="Proteomes" id="UP000006502">
    <property type="component" value="Chromosome"/>
</dbReference>
<gene>
    <name evidence="2" type="ordered locus">MHLP_02060</name>
</gene>
<name>I7C678_MYCHA</name>
<dbReference type="AlphaFoldDB" id="I7C678"/>
<feature type="compositionally biased region" description="Acidic residues" evidence="1">
    <location>
        <begin position="74"/>
        <end position="83"/>
    </location>
</feature>
<evidence type="ECO:0000313" key="3">
    <source>
        <dbReference type="Proteomes" id="UP000006502"/>
    </source>
</evidence>
<dbReference type="KEGG" id="mhl:MHLP_02060"/>
<reference evidence="2 3" key="1">
    <citation type="journal article" date="2012" name="J. Bacteriol.">
        <title>Genome Sequence of "Candidatus Mycoplasma haemolamae" Strain Purdue, a Red Blood Cell Pathogen of Alpacas (Vicugna pacos) and Llamas (Lama glama).</title>
        <authorList>
            <person name="Guimaraes A.M."/>
            <person name="Toth B."/>
            <person name="Santos A.P."/>
            <person name="do Nascimento N.C."/>
            <person name="Kritchevsky J.E."/>
            <person name="Messick J.B."/>
        </authorList>
    </citation>
    <scope>NUCLEOTIDE SEQUENCE [LARGE SCALE GENOMIC DNA]</scope>
    <source>
        <strain evidence="2 3">Purdue</strain>
    </source>
</reference>
<evidence type="ECO:0000313" key="2">
    <source>
        <dbReference type="EMBL" id="AFO51992.1"/>
    </source>
</evidence>
<keyword evidence="3" id="KW-1185">Reference proteome</keyword>
<feature type="compositionally biased region" description="Basic and acidic residues" evidence="1">
    <location>
        <begin position="34"/>
        <end position="68"/>
    </location>
</feature>
<reference evidence="3" key="2">
    <citation type="submission" date="2012-07" db="EMBL/GenBank/DDBJ databases">
        <title>Complete genome sequence of 'Candidatus Mycoplasma haemolamae'.</title>
        <authorList>
            <person name="Guimaraes A.M.S."/>
            <person name="Toth B."/>
            <person name="Santos A.P."/>
            <person name="Nascimento N.C."/>
            <person name="Sojka J.E."/>
            <person name="Messick J.B."/>
        </authorList>
    </citation>
    <scope>NUCLEOTIDE SEQUENCE [LARGE SCALE GENOMIC DNA]</scope>
    <source>
        <strain evidence="3">Purdue</strain>
    </source>
</reference>
<proteinExistence type="predicted"/>
<feature type="region of interest" description="Disordered" evidence="1">
    <location>
        <begin position="23"/>
        <end position="83"/>
    </location>
</feature>